<evidence type="ECO:0000313" key="8">
    <source>
        <dbReference type="Proteomes" id="UP000800235"/>
    </source>
</evidence>
<keyword evidence="3" id="KW-0677">Repeat</keyword>
<protein>
    <submittedName>
        <fullName evidence="7">Pre-mRNA-processing factor 39</fullName>
    </submittedName>
</protein>
<dbReference type="GO" id="GO:0000395">
    <property type="term" value="P:mRNA 5'-splice site recognition"/>
    <property type="evidence" value="ECO:0007669"/>
    <property type="project" value="TreeGrafter"/>
</dbReference>
<sequence length="602" mass="69985">MHGEFQLPKEIPARETPELNFLDDEFAELKKLNQDVISNIDEYEPWDALVRAAEGLEGGLNRNASPNAIAAFREIYDRFLAKFPLFFVYWKRYADLEFHIAGTEAAEMVYERGVASIGNSVDLWSNYVTFKMDTCHDIDIIRELFERGAAYVGLDWQSQPFWNKYLEFEDRSEAPHKTFAILSRLLSTPIHAHREYFDRFRHAAQYRPLAELAPVETVEAFRAELMAENPNRSEQEIERDIRARIDAGHLNTFTLTQAECQKRAPFEDQIKRPYFHTSAVDPDELVNWRKYLDFEETEGNYERIVFLYERCVVICALYEEFWLRFARWMSGQHDKVQEVRSIFERASCVWVPITKTKVRLQYALFEETQGRIAVARDIYTAILIRLPSNLEAIIALANLERRNGGINDAIEVFKGFLTSATVDIFGKGYLVAEWATLLWKIKGSADEAREVYQKNAQWYTQSRPFWVGWFMFELQQPTSAKSEKVQYERIKGVWENIFEKSSISPAVIKDVAHLYMEYLLQRGTKDAAKEYLKVDREINGPISMRKNRLPEDGTGFGNLFTDTNAPTTESAVRLGHSVFNRYYRDPSEAVAAPFAQGFPQHR</sequence>
<dbReference type="Gene3D" id="1.25.40.10">
    <property type="entry name" value="Tetratricopeptide repeat domain"/>
    <property type="match status" value="2"/>
</dbReference>
<keyword evidence="5" id="KW-0539">Nucleus</keyword>
<accession>A0A9P4TYH8</accession>
<dbReference type="EMBL" id="MU007043">
    <property type="protein sequence ID" value="KAF2429908.1"/>
    <property type="molecule type" value="Genomic_DNA"/>
</dbReference>
<dbReference type="Pfam" id="PF23240">
    <property type="entry name" value="HAT_PRP39_N"/>
    <property type="match status" value="1"/>
</dbReference>
<evidence type="ECO:0000256" key="4">
    <source>
        <dbReference type="ARBA" id="ARBA00023187"/>
    </source>
</evidence>
<comment type="similarity">
    <text evidence="6">Belongs to the PRP39 family.</text>
</comment>
<evidence type="ECO:0000256" key="2">
    <source>
        <dbReference type="ARBA" id="ARBA00022664"/>
    </source>
</evidence>
<comment type="caution">
    <text evidence="7">The sequence shown here is derived from an EMBL/GenBank/DDBJ whole genome shotgun (WGS) entry which is preliminary data.</text>
</comment>
<dbReference type="AlphaFoldDB" id="A0A9P4TYH8"/>
<dbReference type="FunFam" id="1.25.40.10:FF:000451">
    <property type="entry name" value="mRNA splicing protein (Prp39), putative"/>
    <property type="match status" value="1"/>
</dbReference>
<evidence type="ECO:0000256" key="1">
    <source>
        <dbReference type="ARBA" id="ARBA00004123"/>
    </source>
</evidence>
<dbReference type="GO" id="GO:0005685">
    <property type="term" value="C:U1 snRNP"/>
    <property type="evidence" value="ECO:0007669"/>
    <property type="project" value="TreeGrafter"/>
</dbReference>
<dbReference type="PANTHER" id="PTHR17204:SF5">
    <property type="entry name" value="PRE-MRNA-PROCESSING FACTOR 39"/>
    <property type="match status" value="1"/>
</dbReference>
<dbReference type="GO" id="GO:0000243">
    <property type="term" value="C:commitment complex"/>
    <property type="evidence" value="ECO:0007669"/>
    <property type="project" value="TreeGrafter"/>
</dbReference>
<keyword evidence="4" id="KW-0508">mRNA splicing</keyword>
<keyword evidence="8" id="KW-1185">Reference proteome</keyword>
<evidence type="ECO:0000256" key="3">
    <source>
        <dbReference type="ARBA" id="ARBA00022737"/>
    </source>
</evidence>
<organism evidence="7 8">
    <name type="scientific">Tothia fuscella</name>
    <dbReference type="NCBI Taxonomy" id="1048955"/>
    <lineage>
        <taxon>Eukaryota</taxon>
        <taxon>Fungi</taxon>
        <taxon>Dikarya</taxon>
        <taxon>Ascomycota</taxon>
        <taxon>Pezizomycotina</taxon>
        <taxon>Dothideomycetes</taxon>
        <taxon>Pleosporomycetidae</taxon>
        <taxon>Venturiales</taxon>
        <taxon>Cylindrosympodiaceae</taxon>
        <taxon>Tothia</taxon>
    </lineage>
</organism>
<gene>
    <name evidence="7" type="ORF">EJ08DRAFT_697935</name>
</gene>
<dbReference type="FunFam" id="1.25.40.10:FF:000064">
    <property type="entry name" value="Putative pre-mrna-processing factor 39"/>
    <property type="match status" value="1"/>
</dbReference>
<dbReference type="SUPFAM" id="SSF48452">
    <property type="entry name" value="TPR-like"/>
    <property type="match status" value="1"/>
</dbReference>
<dbReference type="GO" id="GO:0071004">
    <property type="term" value="C:U2-type prespliceosome"/>
    <property type="evidence" value="ECO:0007669"/>
    <property type="project" value="TreeGrafter"/>
</dbReference>
<dbReference type="SMART" id="SM00386">
    <property type="entry name" value="HAT"/>
    <property type="match status" value="7"/>
</dbReference>
<dbReference type="InterPro" id="IPR011990">
    <property type="entry name" value="TPR-like_helical_dom_sf"/>
</dbReference>
<evidence type="ECO:0000313" key="7">
    <source>
        <dbReference type="EMBL" id="KAF2429908.1"/>
    </source>
</evidence>
<dbReference type="PANTHER" id="PTHR17204">
    <property type="entry name" value="PRE-MRNA PROCESSING PROTEIN PRP39-RELATED"/>
    <property type="match status" value="1"/>
</dbReference>
<dbReference type="GO" id="GO:0030627">
    <property type="term" value="F:pre-mRNA 5'-splice site binding"/>
    <property type="evidence" value="ECO:0007669"/>
    <property type="project" value="TreeGrafter"/>
</dbReference>
<name>A0A9P4TYH8_9PEZI</name>
<reference evidence="7" key="1">
    <citation type="journal article" date="2020" name="Stud. Mycol.">
        <title>101 Dothideomycetes genomes: a test case for predicting lifestyles and emergence of pathogens.</title>
        <authorList>
            <person name="Haridas S."/>
            <person name="Albert R."/>
            <person name="Binder M."/>
            <person name="Bloem J."/>
            <person name="Labutti K."/>
            <person name="Salamov A."/>
            <person name="Andreopoulos B."/>
            <person name="Baker S."/>
            <person name="Barry K."/>
            <person name="Bills G."/>
            <person name="Bluhm B."/>
            <person name="Cannon C."/>
            <person name="Castanera R."/>
            <person name="Culley D."/>
            <person name="Daum C."/>
            <person name="Ezra D."/>
            <person name="Gonzalez J."/>
            <person name="Henrissat B."/>
            <person name="Kuo A."/>
            <person name="Liang C."/>
            <person name="Lipzen A."/>
            <person name="Lutzoni F."/>
            <person name="Magnuson J."/>
            <person name="Mondo S."/>
            <person name="Nolan M."/>
            <person name="Ohm R."/>
            <person name="Pangilinan J."/>
            <person name="Park H.-J."/>
            <person name="Ramirez L."/>
            <person name="Alfaro M."/>
            <person name="Sun H."/>
            <person name="Tritt A."/>
            <person name="Yoshinaga Y."/>
            <person name="Zwiers L.-H."/>
            <person name="Turgeon B."/>
            <person name="Goodwin S."/>
            <person name="Spatafora J."/>
            <person name="Crous P."/>
            <person name="Grigoriev I."/>
        </authorList>
    </citation>
    <scope>NUCLEOTIDE SEQUENCE</scope>
    <source>
        <strain evidence="7">CBS 130266</strain>
    </source>
</reference>
<dbReference type="InterPro" id="IPR003107">
    <property type="entry name" value="HAT"/>
</dbReference>
<dbReference type="InterPro" id="IPR059164">
    <property type="entry name" value="HAT_PRP39_C"/>
</dbReference>
<dbReference type="OrthoDB" id="10265668at2759"/>
<keyword evidence="2" id="KW-0507">mRNA processing</keyword>
<dbReference type="Proteomes" id="UP000800235">
    <property type="component" value="Unassembled WGS sequence"/>
</dbReference>
<comment type="subcellular location">
    <subcellularLocation>
        <location evidence="1">Nucleus</location>
    </subcellularLocation>
</comment>
<evidence type="ECO:0000256" key="6">
    <source>
        <dbReference type="ARBA" id="ARBA00038019"/>
    </source>
</evidence>
<proteinExistence type="inferred from homology"/>
<evidence type="ECO:0000256" key="5">
    <source>
        <dbReference type="ARBA" id="ARBA00023242"/>
    </source>
</evidence>
<dbReference type="Pfam" id="PF23241">
    <property type="entry name" value="HAT_PRP39_C"/>
    <property type="match status" value="1"/>
</dbReference>